<keyword evidence="3" id="KW-1185">Reference proteome</keyword>
<reference evidence="2" key="3">
    <citation type="submission" date="2023-05" db="EMBL/GenBank/DDBJ databases">
        <authorList>
            <person name="Smith C.H."/>
        </authorList>
    </citation>
    <scope>NUCLEOTIDE SEQUENCE</scope>
    <source>
        <strain evidence="2">CHS0354</strain>
        <tissue evidence="2">Mantle</tissue>
    </source>
</reference>
<proteinExistence type="predicted"/>
<organism evidence="2 3">
    <name type="scientific">Potamilus streckersoni</name>
    <dbReference type="NCBI Taxonomy" id="2493646"/>
    <lineage>
        <taxon>Eukaryota</taxon>
        <taxon>Metazoa</taxon>
        <taxon>Spiralia</taxon>
        <taxon>Lophotrochozoa</taxon>
        <taxon>Mollusca</taxon>
        <taxon>Bivalvia</taxon>
        <taxon>Autobranchia</taxon>
        <taxon>Heteroconchia</taxon>
        <taxon>Palaeoheterodonta</taxon>
        <taxon>Unionida</taxon>
        <taxon>Unionoidea</taxon>
        <taxon>Unionidae</taxon>
        <taxon>Ambleminae</taxon>
        <taxon>Lampsilini</taxon>
        <taxon>Potamilus</taxon>
    </lineage>
</organism>
<accession>A0AAE0VX76</accession>
<comment type="caution">
    <text evidence="2">The sequence shown here is derived from an EMBL/GenBank/DDBJ whole genome shotgun (WGS) entry which is preliminary data.</text>
</comment>
<keyword evidence="1" id="KW-1133">Transmembrane helix</keyword>
<reference evidence="2" key="1">
    <citation type="journal article" date="2021" name="Genome Biol. Evol.">
        <title>A High-Quality Reference Genome for a Parasitic Bivalve with Doubly Uniparental Inheritance (Bivalvia: Unionida).</title>
        <authorList>
            <person name="Smith C.H."/>
        </authorList>
    </citation>
    <scope>NUCLEOTIDE SEQUENCE</scope>
    <source>
        <strain evidence="2">CHS0354</strain>
    </source>
</reference>
<evidence type="ECO:0000313" key="3">
    <source>
        <dbReference type="Proteomes" id="UP001195483"/>
    </source>
</evidence>
<keyword evidence="1" id="KW-0812">Transmembrane</keyword>
<name>A0AAE0VX76_9BIVA</name>
<feature type="transmembrane region" description="Helical" evidence="1">
    <location>
        <begin position="20"/>
        <end position="42"/>
    </location>
</feature>
<gene>
    <name evidence="2" type="ORF">CHS0354_031354</name>
</gene>
<reference evidence="2" key="2">
    <citation type="journal article" date="2021" name="Genome Biol. Evol.">
        <title>Developing a high-quality reference genome for a parasitic bivalve with doubly uniparental inheritance (Bivalvia: Unionida).</title>
        <authorList>
            <person name="Smith C.H."/>
        </authorList>
    </citation>
    <scope>NUCLEOTIDE SEQUENCE</scope>
    <source>
        <strain evidence="2">CHS0354</strain>
        <tissue evidence="2">Mantle</tissue>
    </source>
</reference>
<dbReference type="Proteomes" id="UP001195483">
    <property type="component" value="Unassembled WGS sequence"/>
</dbReference>
<dbReference type="AlphaFoldDB" id="A0AAE0VX76"/>
<feature type="transmembrane region" description="Helical" evidence="1">
    <location>
        <begin position="140"/>
        <end position="166"/>
    </location>
</feature>
<protein>
    <submittedName>
        <fullName evidence="2">Uncharacterized protein</fullName>
    </submittedName>
</protein>
<dbReference type="EMBL" id="JAEAOA010001877">
    <property type="protein sequence ID" value="KAK3593294.1"/>
    <property type="molecule type" value="Genomic_DNA"/>
</dbReference>
<sequence length="305" mass="34086">METPTHATYKGKRRRKILKFIIALEVVSFFMQLLGYIAPAWLVRSHGQDTFQYGIWFIKYCVQDICGTTTWVSLREGIEGLHGYRQDTWKELLPEHMDNAGFRGWWEFVIETTLGLLFTLFSIIFTSVAKIQGVDGPFIFVKTAAALALIAGSLVAAAIVRVMFLAARAEKYLKDVDTFTGEELGFPWAMVVSGVGAGLAFLALLMYLWCCCVAFEPNTKDLINKHDNGIFKTKESLKMSSVNTKTNPTIPNSPLPFQSITLKPSTATNAPLPTPSKLNAQTEKTTDNNSIIINPDETGMFVYRF</sequence>
<evidence type="ECO:0000256" key="1">
    <source>
        <dbReference type="SAM" id="Phobius"/>
    </source>
</evidence>
<feature type="transmembrane region" description="Helical" evidence="1">
    <location>
        <begin position="186"/>
        <end position="215"/>
    </location>
</feature>
<feature type="transmembrane region" description="Helical" evidence="1">
    <location>
        <begin position="105"/>
        <end position="128"/>
    </location>
</feature>
<keyword evidence="1" id="KW-0472">Membrane</keyword>
<evidence type="ECO:0000313" key="2">
    <source>
        <dbReference type="EMBL" id="KAK3593294.1"/>
    </source>
</evidence>